<accession>A0A3P6E7D3</accession>
<proteinExistence type="predicted"/>
<protein>
    <recommendedName>
        <fullName evidence="2">DUF1985 domain-containing protein</fullName>
    </recommendedName>
</protein>
<dbReference type="Pfam" id="PF10871">
    <property type="entry name" value="DUF2748"/>
    <property type="match status" value="1"/>
</dbReference>
<dbReference type="AlphaFoldDB" id="A0A3P6E7D3"/>
<evidence type="ECO:0000313" key="1">
    <source>
        <dbReference type="EMBL" id="VDD35428.1"/>
    </source>
</evidence>
<evidence type="ECO:0008006" key="2">
    <source>
        <dbReference type="Google" id="ProtNLM"/>
    </source>
</evidence>
<organism evidence="1">
    <name type="scientific">Brassica oleracea</name>
    <name type="common">Wild cabbage</name>
    <dbReference type="NCBI Taxonomy" id="3712"/>
    <lineage>
        <taxon>Eukaryota</taxon>
        <taxon>Viridiplantae</taxon>
        <taxon>Streptophyta</taxon>
        <taxon>Embryophyta</taxon>
        <taxon>Tracheophyta</taxon>
        <taxon>Spermatophyta</taxon>
        <taxon>Magnoliopsida</taxon>
        <taxon>eudicotyledons</taxon>
        <taxon>Gunneridae</taxon>
        <taxon>Pentapetalae</taxon>
        <taxon>rosids</taxon>
        <taxon>malvids</taxon>
        <taxon>Brassicales</taxon>
        <taxon>Brassicaceae</taxon>
        <taxon>Brassiceae</taxon>
        <taxon>Brassica</taxon>
    </lineage>
</organism>
<sequence>MKLYLHFFLEFENRKVKGMELELPSRLYGEGLEPQVKKINNSCRLKLLELLKEKMEPEFDEVMKDLIFSHIMVIQKNDLKFSARLVHSFLCKELMTSHYKKTRIYRLKRHENHAVTGLKVKREKNSGLVTWKDDDGFWSKQIKTNEKINLQIIKKKHFEESNTLTWVDRVRLIYLCVIMGVVMGKDEKVNFPHLYMKCEQFD</sequence>
<name>A0A3P6E7D3_BRAOL</name>
<dbReference type="InterPro" id="IPR020183">
    <property type="entry name" value="Uncharacterised_RC0048"/>
</dbReference>
<dbReference type="EMBL" id="LR031876">
    <property type="protein sequence ID" value="VDD35428.1"/>
    <property type="molecule type" value="Genomic_DNA"/>
</dbReference>
<gene>
    <name evidence="1" type="ORF">BOLC7T40988H</name>
</gene>
<reference evidence="1" key="1">
    <citation type="submission" date="2018-11" db="EMBL/GenBank/DDBJ databases">
        <authorList>
            <consortium name="Genoscope - CEA"/>
            <person name="William W."/>
        </authorList>
    </citation>
    <scope>NUCLEOTIDE SEQUENCE</scope>
</reference>